<feature type="transmembrane region" description="Helical" evidence="5">
    <location>
        <begin position="37"/>
        <end position="58"/>
    </location>
</feature>
<feature type="transmembrane region" description="Helical" evidence="5">
    <location>
        <begin position="5"/>
        <end position="25"/>
    </location>
</feature>
<evidence type="ECO:0000256" key="3">
    <source>
        <dbReference type="ARBA" id="ARBA00022989"/>
    </source>
</evidence>
<feature type="transmembrane region" description="Helical" evidence="5">
    <location>
        <begin position="79"/>
        <end position="102"/>
    </location>
</feature>
<protein>
    <recommendedName>
        <fullName evidence="8">Phosphatidylinositol-glycan biosynthesis class W protein</fullName>
    </recommendedName>
</protein>
<organism evidence="6 7">
    <name type="scientific">Fasciola gigantica</name>
    <name type="common">Giant liver fluke</name>
    <dbReference type="NCBI Taxonomy" id="46835"/>
    <lineage>
        <taxon>Eukaryota</taxon>
        <taxon>Metazoa</taxon>
        <taxon>Spiralia</taxon>
        <taxon>Lophotrochozoa</taxon>
        <taxon>Platyhelminthes</taxon>
        <taxon>Trematoda</taxon>
        <taxon>Digenea</taxon>
        <taxon>Plagiorchiida</taxon>
        <taxon>Echinostomata</taxon>
        <taxon>Echinostomatoidea</taxon>
        <taxon>Fasciolidae</taxon>
        <taxon>Fasciola</taxon>
    </lineage>
</organism>
<reference evidence="6 7" key="1">
    <citation type="submission" date="2019-04" db="EMBL/GenBank/DDBJ databases">
        <title>Annotation for the trematode Fasciola gigantica.</title>
        <authorList>
            <person name="Choi Y.-J."/>
        </authorList>
    </citation>
    <scope>NUCLEOTIDE SEQUENCE [LARGE SCALE GENOMIC DNA]</scope>
    <source>
        <strain evidence="6">Uganda_cow_1</strain>
    </source>
</reference>
<dbReference type="GO" id="GO:0006506">
    <property type="term" value="P:GPI anchor biosynthetic process"/>
    <property type="evidence" value="ECO:0007669"/>
    <property type="project" value="InterPro"/>
</dbReference>
<dbReference type="InterPro" id="IPR009447">
    <property type="entry name" value="PIGW/GWT1"/>
</dbReference>
<accession>A0A504Z0J5</accession>
<comment type="subcellular location">
    <subcellularLocation>
        <location evidence="1">Membrane</location>
        <topology evidence="1">Multi-pass membrane protein</topology>
    </subcellularLocation>
</comment>
<evidence type="ECO:0000313" key="6">
    <source>
        <dbReference type="EMBL" id="TPP67244.1"/>
    </source>
</evidence>
<dbReference type="GO" id="GO:0032216">
    <property type="term" value="F:glucosaminyl-phosphatidylinositol O-acyltransferase activity"/>
    <property type="evidence" value="ECO:0007669"/>
    <property type="project" value="TreeGrafter"/>
</dbReference>
<evidence type="ECO:0000256" key="2">
    <source>
        <dbReference type="ARBA" id="ARBA00022692"/>
    </source>
</evidence>
<gene>
    <name evidence="6" type="ORF">FGIG_11850</name>
</gene>
<evidence type="ECO:0000256" key="5">
    <source>
        <dbReference type="SAM" id="Phobius"/>
    </source>
</evidence>
<comment type="caution">
    <text evidence="6">The sequence shown here is derived from an EMBL/GenBank/DDBJ whole genome shotgun (WGS) entry which is preliminary data.</text>
</comment>
<evidence type="ECO:0000256" key="1">
    <source>
        <dbReference type="ARBA" id="ARBA00004141"/>
    </source>
</evidence>
<dbReference type="GO" id="GO:0072659">
    <property type="term" value="P:protein localization to plasma membrane"/>
    <property type="evidence" value="ECO:0007669"/>
    <property type="project" value="TreeGrafter"/>
</dbReference>
<evidence type="ECO:0008006" key="8">
    <source>
        <dbReference type="Google" id="ProtNLM"/>
    </source>
</evidence>
<dbReference type="GO" id="GO:0016020">
    <property type="term" value="C:membrane"/>
    <property type="evidence" value="ECO:0007669"/>
    <property type="project" value="UniProtKB-SubCell"/>
</dbReference>
<dbReference type="AlphaFoldDB" id="A0A504Z0J5"/>
<dbReference type="PANTHER" id="PTHR20661:SF0">
    <property type="entry name" value="PHOSPHATIDYLINOSITOL-GLYCAN BIOSYNTHESIS CLASS W PROTEIN"/>
    <property type="match status" value="1"/>
</dbReference>
<dbReference type="GO" id="GO:0005783">
    <property type="term" value="C:endoplasmic reticulum"/>
    <property type="evidence" value="ECO:0007669"/>
    <property type="project" value="TreeGrafter"/>
</dbReference>
<sequence>MCRIVLPSLLIGLIRFVCVSLLGYQSVVEEYGVHWNFFITFALVRLASSLICTPWAGVNLSVTRYPPSALIDVISSHGMFYFIACNISTGLVNLCYNTVLFVPSDAVLDRYAGVYSIEWHMIWPQLLIAVIYSSLTLLLTMVYGLKCGKPHSLK</sequence>
<dbReference type="EMBL" id="SUNJ01000909">
    <property type="protein sequence ID" value="TPP67244.1"/>
    <property type="molecule type" value="Genomic_DNA"/>
</dbReference>
<proteinExistence type="predicted"/>
<feature type="transmembrane region" description="Helical" evidence="5">
    <location>
        <begin position="122"/>
        <end position="145"/>
    </location>
</feature>
<keyword evidence="3 5" id="KW-1133">Transmembrane helix</keyword>
<keyword evidence="4 5" id="KW-0472">Membrane</keyword>
<name>A0A504Z0J5_FASGI</name>
<dbReference type="Proteomes" id="UP000316759">
    <property type="component" value="Unassembled WGS sequence"/>
</dbReference>
<evidence type="ECO:0000256" key="4">
    <source>
        <dbReference type="ARBA" id="ARBA00023136"/>
    </source>
</evidence>
<dbReference type="OrthoDB" id="15270at2759"/>
<keyword evidence="7" id="KW-1185">Reference proteome</keyword>
<evidence type="ECO:0000313" key="7">
    <source>
        <dbReference type="Proteomes" id="UP000316759"/>
    </source>
</evidence>
<keyword evidence="2 5" id="KW-0812">Transmembrane</keyword>
<dbReference type="Pfam" id="PF06423">
    <property type="entry name" value="GWT1"/>
    <property type="match status" value="1"/>
</dbReference>
<dbReference type="PANTHER" id="PTHR20661">
    <property type="entry name" value="PHOSPHATIDYLINOSITOL-GLYCAN BIOSYNTHESIS CLASS W PROTEIN"/>
    <property type="match status" value="1"/>
</dbReference>